<feature type="transmembrane region" description="Helical" evidence="8">
    <location>
        <begin position="276"/>
        <end position="295"/>
    </location>
</feature>
<dbReference type="SUPFAM" id="SSF109604">
    <property type="entry name" value="HD-domain/PDEase-like"/>
    <property type="match status" value="1"/>
</dbReference>
<reference evidence="11" key="1">
    <citation type="journal article" date="2019" name="Int. J. Syst. Evol. Microbiol.">
        <title>The Global Catalogue of Microorganisms (GCM) 10K type strain sequencing project: providing services to taxonomists for standard genome sequencing and annotation.</title>
        <authorList>
            <consortium name="The Broad Institute Genomics Platform"/>
            <consortium name="The Broad Institute Genome Sequencing Center for Infectious Disease"/>
            <person name="Wu L."/>
            <person name="Ma J."/>
        </authorList>
    </citation>
    <scope>NUCLEOTIDE SEQUENCE [LARGE SCALE GENOMIC DNA]</scope>
    <source>
        <strain evidence="11">CECT 7184</strain>
    </source>
</reference>
<evidence type="ECO:0000256" key="5">
    <source>
        <dbReference type="ARBA" id="ARBA00022989"/>
    </source>
</evidence>
<dbReference type="Proteomes" id="UP001242368">
    <property type="component" value="Unassembled WGS sequence"/>
</dbReference>
<proteinExistence type="predicted"/>
<protein>
    <submittedName>
        <fullName evidence="10">DUF5706 domain-containing protein</fullName>
    </submittedName>
</protein>
<keyword evidence="11" id="KW-1185">Reference proteome</keyword>
<keyword evidence="4" id="KW-0547">Nucleotide-binding</keyword>
<evidence type="ECO:0000256" key="1">
    <source>
        <dbReference type="ARBA" id="ARBA00004236"/>
    </source>
</evidence>
<organism evidence="10 11">
    <name type="scientific">Paenimyroides ceti</name>
    <dbReference type="NCBI Taxonomy" id="395087"/>
    <lineage>
        <taxon>Bacteria</taxon>
        <taxon>Pseudomonadati</taxon>
        <taxon>Bacteroidota</taxon>
        <taxon>Flavobacteriia</taxon>
        <taxon>Flavobacteriales</taxon>
        <taxon>Flavobacteriaceae</taxon>
        <taxon>Paenimyroides</taxon>
    </lineage>
</organism>
<name>A0ABT8CUU4_9FLAO</name>
<evidence type="ECO:0000256" key="7">
    <source>
        <dbReference type="ARBA" id="ARBA00023136"/>
    </source>
</evidence>
<evidence type="ECO:0000256" key="2">
    <source>
        <dbReference type="ARBA" id="ARBA00022475"/>
    </source>
</evidence>
<evidence type="ECO:0000259" key="9">
    <source>
        <dbReference type="SMART" id="SM00471"/>
    </source>
</evidence>
<evidence type="ECO:0000256" key="6">
    <source>
        <dbReference type="ARBA" id="ARBA00023118"/>
    </source>
</evidence>
<dbReference type="Gene3D" id="1.10.3210.10">
    <property type="entry name" value="Hypothetical protein af1432"/>
    <property type="match status" value="1"/>
</dbReference>
<dbReference type="Pfam" id="PF18967">
    <property type="entry name" value="PycTM"/>
    <property type="match status" value="1"/>
</dbReference>
<evidence type="ECO:0000256" key="3">
    <source>
        <dbReference type="ARBA" id="ARBA00022692"/>
    </source>
</evidence>
<dbReference type="CDD" id="cd00077">
    <property type="entry name" value="HDc"/>
    <property type="match status" value="1"/>
</dbReference>
<dbReference type="Pfam" id="PF01966">
    <property type="entry name" value="HD"/>
    <property type="match status" value="1"/>
</dbReference>
<feature type="transmembrane region" description="Helical" evidence="8">
    <location>
        <begin position="245"/>
        <end position="264"/>
    </location>
</feature>
<gene>
    <name evidence="10" type="ORF">QW060_10320</name>
</gene>
<feature type="domain" description="HD/PDEase" evidence="9">
    <location>
        <begin position="23"/>
        <end position="206"/>
    </location>
</feature>
<evidence type="ECO:0000313" key="11">
    <source>
        <dbReference type="Proteomes" id="UP001242368"/>
    </source>
</evidence>
<keyword evidence="5 8" id="KW-1133">Transmembrane helix</keyword>
<evidence type="ECO:0000256" key="4">
    <source>
        <dbReference type="ARBA" id="ARBA00022741"/>
    </source>
</evidence>
<dbReference type="InterPro" id="IPR006674">
    <property type="entry name" value="HD_domain"/>
</dbReference>
<dbReference type="InterPro" id="IPR043760">
    <property type="entry name" value="PycTM_dom"/>
</dbReference>
<dbReference type="SMART" id="SM00471">
    <property type="entry name" value="HDc"/>
    <property type="match status" value="1"/>
</dbReference>
<comment type="subcellular location">
    <subcellularLocation>
        <location evidence="1">Cell membrane</location>
    </subcellularLocation>
</comment>
<evidence type="ECO:0000256" key="8">
    <source>
        <dbReference type="SAM" id="Phobius"/>
    </source>
</evidence>
<keyword evidence="3 8" id="KW-0812">Transmembrane</keyword>
<dbReference type="InterPro" id="IPR003607">
    <property type="entry name" value="HD/PDEase_dom"/>
</dbReference>
<feature type="transmembrane region" description="Helical" evidence="8">
    <location>
        <begin position="370"/>
        <end position="390"/>
    </location>
</feature>
<dbReference type="RefSeq" id="WP_290363499.1">
    <property type="nucleotide sequence ID" value="NZ_JAUFQU010000001.1"/>
</dbReference>
<keyword evidence="6" id="KW-0051">Antiviral defense</keyword>
<keyword evidence="7 8" id="KW-0472">Membrane</keyword>
<keyword evidence="2" id="KW-1003">Cell membrane</keyword>
<dbReference type="EMBL" id="JAUFQU010000001">
    <property type="protein sequence ID" value="MDN3707526.1"/>
    <property type="molecule type" value="Genomic_DNA"/>
</dbReference>
<sequence>MNILQKAEEYIFQLFKDTPNKGYFYHDFTHTIRVVRGVEELVAGEKVTEQEALLLKLAAWFHDAGYINGCEQHEERGAQIAESFLKENDFDAEDTATVKRLILSTQLSHEPVDNLEMIMRDADFYHFAEDNYIEISNLLKKELEFCSNSCITDLMWNKGNWNIMSRLHRYYTDYAKKNWQPKKEDNLLKVADKLEKMIEEDTSKDKAKEKKKKAKEERPERGIDTVFRVTLNNHTRLSGIADSKANILLSVNAIIISISLSALIPKLDSPSNAHLIIPTFILLLSSVITIIFAILSTKPKVTSGSFTRDDINNRKVNLLFFGNFYEMPLEEYTWAMNEMMKDREYLYNSMIKDLYYLGIVLDRKYKLLRITYNVFMFGLIASVISFILAFKGIGF</sequence>
<comment type="caution">
    <text evidence="10">The sequence shown here is derived from an EMBL/GenBank/DDBJ whole genome shotgun (WGS) entry which is preliminary data.</text>
</comment>
<evidence type="ECO:0000313" key="10">
    <source>
        <dbReference type="EMBL" id="MDN3707526.1"/>
    </source>
</evidence>
<accession>A0ABT8CUU4</accession>